<accession>A0A7K1SZA0</accession>
<proteinExistence type="predicted"/>
<evidence type="ECO:0000256" key="3">
    <source>
        <dbReference type="ARBA" id="ARBA00022692"/>
    </source>
</evidence>
<keyword evidence="4 6" id="KW-1133">Transmembrane helix</keyword>
<protein>
    <submittedName>
        <fullName evidence="7">Lysine transporter LysE</fullName>
    </submittedName>
</protein>
<dbReference type="InterPro" id="IPR001123">
    <property type="entry name" value="LeuE-type"/>
</dbReference>
<dbReference type="AlphaFoldDB" id="A0A7K1SZA0"/>
<evidence type="ECO:0000313" key="7">
    <source>
        <dbReference type="EMBL" id="MVN22587.1"/>
    </source>
</evidence>
<dbReference type="Pfam" id="PF01810">
    <property type="entry name" value="LysE"/>
    <property type="match status" value="1"/>
</dbReference>
<evidence type="ECO:0000256" key="6">
    <source>
        <dbReference type="SAM" id="Phobius"/>
    </source>
</evidence>
<feature type="transmembrane region" description="Helical" evidence="6">
    <location>
        <begin position="184"/>
        <end position="204"/>
    </location>
</feature>
<evidence type="ECO:0000256" key="5">
    <source>
        <dbReference type="ARBA" id="ARBA00023136"/>
    </source>
</evidence>
<dbReference type="EMBL" id="WPIK01000012">
    <property type="protein sequence ID" value="MVN22587.1"/>
    <property type="molecule type" value="Genomic_DNA"/>
</dbReference>
<keyword evidence="8" id="KW-1185">Reference proteome</keyword>
<keyword evidence="5 6" id="KW-0472">Membrane</keyword>
<name>A0A7K1SZA0_9SPHI</name>
<dbReference type="GO" id="GO:0005886">
    <property type="term" value="C:plasma membrane"/>
    <property type="evidence" value="ECO:0007669"/>
    <property type="project" value="UniProtKB-SubCell"/>
</dbReference>
<evidence type="ECO:0000256" key="2">
    <source>
        <dbReference type="ARBA" id="ARBA00022475"/>
    </source>
</evidence>
<sequence length="209" mass="24134">MIFLTFFLGIFCNFIGYVPPGNINLTLVQITINRGLRQGIYFISAFSVIEFFFTLLIMQGASWLSQQMNLSTIIDWVMVVLFSVLGFVTWRNRNEEPSQNYSDKDSIKYGIILGFLNPMQIPFWLITGTYLITHEWIEASGFELIIFSLGSALGAFLCLYIYAKSANYIKNKFALSSKIINKSIAILFWSFAAYHIIKQIYLVFFKHHH</sequence>
<reference evidence="7 8" key="1">
    <citation type="submission" date="2019-12" db="EMBL/GenBank/DDBJ databases">
        <title>Mucilaginibacter sp. HMF7410 genome sequencing and assembly.</title>
        <authorList>
            <person name="Kang H."/>
            <person name="Cha I."/>
            <person name="Kim H."/>
            <person name="Joh K."/>
        </authorList>
    </citation>
    <scope>NUCLEOTIDE SEQUENCE [LARGE SCALE GENOMIC DNA]</scope>
    <source>
        <strain evidence="7 8">HMF7410</strain>
    </source>
</reference>
<feature type="transmembrane region" description="Helical" evidence="6">
    <location>
        <begin position="40"/>
        <end position="61"/>
    </location>
</feature>
<comment type="subcellular location">
    <subcellularLocation>
        <location evidence="1">Cell membrane</location>
        <topology evidence="1">Multi-pass membrane protein</topology>
    </subcellularLocation>
</comment>
<evidence type="ECO:0000256" key="4">
    <source>
        <dbReference type="ARBA" id="ARBA00022989"/>
    </source>
</evidence>
<feature type="transmembrane region" description="Helical" evidence="6">
    <location>
        <begin position="6"/>
        <end position="28"/>
    </location>
</feature>
<feature type="transmembrane region" description="Helical" evidence="6">
    <location>
        <begin position="111"/>
        <end position="132"/>
    </location>
</feature>
<dbReference type="RefSeq" id="WP_157567989.1">
    <property type="nucleotide sequence ID" value="NZ_WPIK01000012.1"/>
</dbReference>
<gene>
    <name evidence="7" type="ORF">GO621_13710</name>
</gene>
<comment type="caution">
    <text evidence="7">The sequence shown here is derived from an EMBL/GenBank/DDBJ whole genome shotgun (WGS) entry which is preliminary data.</text>
</comment>
<feature type="transmembrane region" description="Helical" evidence="6">
    <location>
        <begin position="73"/>
        <end position="90"/>
    </location>
</feature>
<keyword evidence="3 6" id="KW-0812">Transmembrane</keyword>
<dbReference type="Proteomes" id="UP000462014">
    <property type="component" value="Unassembled WGS sequence"/>
</dbReference>
<dbReference type="PANTHER" id="PTHR30086:SF20">
    <property type="entry name" value="ARGININE EXPORTER PROTEIN ARGO-RELATED"/>
    <property type="match status" value="1"/>
</dbReference>
<keyword evidence="2" id="KW-1003">Cell membrane</keyword>
<evidence type="ECO:0000256" key="1">
    <source>
        <dbReference type="ARBA" id="ARBA00004651"/>
    </source>
</evidence>
<feature type="transmembrane region" description="Helical" evidence="6">
    <location>
        <begin position="144"/>
        <end position="163"/>
    </location>
</feature>
<dbReference type="GO" id="GO:0015171">
    <property type="term" value="F:amino acid transmembrane transporter activity"/>
    <property type="evidence" value="ECO:0007669"/>
    <property type="project" value="TreeGrafter"/>
</dbReference>
<dbReference type="PANTHER" id="PTHR30086">
    <property type="entry name" value="ARGININE EXPORTER PROTEIN ARGO"/>
    <property type="match status" value="1"/>
</dbReference>
<evidence type="ECO:0000313" key="8">
    <source>
        <dbReference type="Proteomes" id="UP000462014"/>
    </source>
</evidence>
<organism evidence="7 8">
    <name type="scientific">Mucilaginibacter arboris</name>
    <dbReference type="NCBI Taxonomy" id="2682090"/>
    <lineage>
        <taxon>Bacteria</taxon>
        <taxon>Pseudomonadati</taxon>
        <taxon>Bacteroidota</taxon>
        <taxon>Sphingobacteriia</taxon>
        <taxon>Sphingobacteriales</taxon>
        <taxon>Sphingobacteriaceae</taxon>
        <taxon>Mucilaginibacter</taxon>
    </lineage>
</organism>